<dbReference type="AlphaFoldDB" id="I0AMA5"/>
<proteinExistence type="predicted"/>
<dbReference type="HOGENOM" id="CLU_2898144_0_0_10"/>
<evidence type="ECO:0000313" key="2">
    <source>
        <dbReference type="EMBL" id="AFH50112.1"/>
    </source>
</evidence>
<evidence type="ECO:0000313" key="3">
    <source>
        <dbReference type="Proteomes" id="UP000007394"/>
    </source>
</evidence>
<evidence type="ECO:0000259" key="1">
    <source>
        <dbReference type="Pfam" id="PF01909"/>
    </source>
</evidence>
<dbReference type="GO" id="GO:0016779">
    <property type="term" value="F:nucleotidyltransferase activity"/>
    <property type="evidence" value="ECO:0007669"/>
    <property type="project" value="InterPro"/>
</dbReference>
<keyword evidence="3" id="KW-1185">Reference proteome</keyword>
<organism evidence="2 3">
    <name type="scientific">Ignavibacterium album (strain DSM 19864 / JCM 16511 / NBRC 101810 / Mat9-16)</name>
    <dbReference type="NCBI Taxonomy" id="945713"/>
    <lineage>
        <taxon>Bacteria</taxon>
        <taxon>Pseudomonadati</taxon>
        <taxon>Ignavibacteriota</taxon>
        <taxon>Ignavibacteria</taxon>
        <taxon>Ignavibacteriales</taxon>
        <taxon>Ignavibacteriaceae</taxon>
        <taxon>Ignavibacterium</taxon>
    </lineage>
</organism>
<dbReference type="Gene3D" id="3.30.460.10">
    <property type="entry name" value="Beta Polymerase, domain 2"/>
    <property type="match status" value="1"/>
</dbReference>
<reference evidence="2 3" key="1">
    <citation type="journal article" date="2012" name="Front. Microbiol.">
        <title>Complete genome of Ignavibacterium album, a metabolically versatile, flagellated, facultative anaerobe from the phylum Chlorobi.</title>
        <authorList>
            <person name="Liu Z."/>
            <person name="Frigaard N.-U."/>
            <person name="Vogl K."/>
            <person name="Iino T."/>
            <person name="Ohkuma M."/>
            <person name="Overmann J."/>
            <person name="Bryant D.A."/>
        </authorList>
    </citation>
    <scope>NUCLEOTIDE SEQUENCE [LARGE SCALE GENOMIC DNA]</scope>
    <source>
        <strain evidence="3">DSM 19864 / JCM 16511 / NBRC 101810 / Mat9-16</strain>
    </source>
</reference>
<dbReference type="Proteomes" id="UP000007394">
    <property type="component" value="Chromosome"/>
</dbReference>
<dbReference type="SUPFAM" id="SSF81301">
    <property type="entry name" value="Nucleotidyltransferase"/>
    <property type="match status" value="1"/>
</dbReference>
<dbReference type="InterPro" id="IPR043519">
    <property type="entry name" value="NT_sf"/>
</dbReference>
<dbReference type="EMBL" id="CP003418">
    <property type="protein sequence ID" value="AFH50112.1"/>
    <property type="molecule type" value="Genomic_DNA"/>
</dbReference>
<dbReference type="Pfam" id="PF01909">
    <property type="entry name" value="NTP_transf_2"/>
    <property type="match status" value="1"/>
</dbReference>
<feature type="domain" description="Polymerase nucleotidyl transferase" evidence="1">
    <location>
        <begin position="6"/>
        <end position="61"/>
    </location>
</feature>
<dbReference type="KEGG" id="ial:IALB_2409"/>
<dbReference type="eggNOG" id="COG1669">
    <property type="taxonomic scope" value="Bacteria"/>
</dbReference>
<sequence length="62" mass="7143">MEDSDKSDLDILVSFSKTPSLLKFIELKNFLSEKLNLQVDLVLKDSLKESIIDYILNQTIKL</sequence>
<dbReference type="InterPro" id="IPR002934">
    <property type="entry name" value="Polymerase_NTP_transf_dom"/>
</dbReference>
<protein>
    <submittedName>
        <fullName evidence="2">Putative nucleotidyltransferase</fullName>
    </submittedName>
</protein>
<name>I0AMA5_IGNAJ</name>
<accession>I0AMA5</accession>
<dbReference type="STRING" id="945713.IALB_2409"/>
<keyword evidence="2" id="KW-0808">Transferase</keyword>
<dbReference type="RefSeq" id="WP_014561255.1">
    <property type="nucleotide sequence ID" value="NC_017464.1"/>
</dbReference>
<gene>
    <name evidence="2" type="ordered locus">IALB_2409</name>
</gene>